<dbReference type="EMBL" id="JANAFB010000004">
    <property type="protein sequence ID" value="MCP3424946.1"/>
    <property type="molecule type" value="Genomic_DNA"/>
</dbReference>
<evidence type="ECO:0000259" key="6">
    <source>
        <dbReference type="Pfam" id="PF01266"/>
    </source>
</evidence>
<dbReference type="AlphaFoldDB" id="A0A9X2KKD8"/>
<evidence type="ECO:0000256" key="5">
    <source>
        <dbReference type="SAM" id="MobiDB-lite"/>
    </source>
</evidence>
<dbReference type="InterPro" id="IPR006076">
    <property type="entry name" value="FAD-dep_OxRdtase"/>
</dbReference>
<dbReference type="GO" id="GO:0050660">
    <property type="term" value="F:flavin adenine dinucleotide binding"/>
    <property type="evidence" value="ECO:0007669"/>
    <property type="project" value="InterPro"/>
</dbReference>
<keyword evidence="4" id="KW-0560">Oxidoreductase</keyword>
<dbReference type="Pfam" id="PF01266">
    <property type="entry name" value="DAO"/>
    <property type="match status" value="1"/>
</dbReference>
<comment type="caution">
    <text evidence="7">The sequence shown here is derived from an EMBL/GenBank/DDBJ whole genome shotgun (WGS) entry which is preliminary data.</text>
</comment>
<name>A0A9X2KKD8_9MICC</name>
<feature type="compositionally biased region" description="Basic residues" evidence="5">
    <location>
        <begin position="245"/>
        <end position="284"/>
    </location>
</feature>
<accession>A0A9X2KKD8</accession>
<keyword evidence="3" id="KW-0274">FAD</keyword>
<reference evidence="7" key="1">
    <citation type="submission" date="2022-06" db="EMBL/GenBank/DDBJ databases">
        <title>Rothia sp. isolated from sandalwood seedling.</title>
        <authorList>
            <person name="Tuikhar N."/>
            <person name="Kirdat K."/>
            <person name="Thorat V."/>
            <person name="Swetha P."/>
            <person name="Padma S."/>
            <person name="Sundararaj R."/>
            <person name="Yadav A."/>
        </authorList>
    </citation>
    <scope>NUCLEOTIDE SEQUENCE</scope>
    <source>
        <strain evidence="7">AR01</strain>
    </source>
</reference>
<dbReference type="PANTHER" id="PTHR10961">
    <property type="entry name" value="PEROXISOMAL SARCOSINE OXIDASE"/>
    <property type="match status" value="1"/>
</dbReference>
<dbReference type="InterPro" id="IPR045170">
    <property type="entry name" value="MTOX"/>
</dbReference>
<feature type="region of interest" description="Disordered" evidence="5">
    <location>
        <begin position="217"/>
        <end position="291"/>
    </location>
</feature>
<gene>
    <name evidence="7" type="ORF">NBM05_02595</name>
</gene>
<dbReference type="Gene3D" id="3.50.50.60">
    <property type="entry name" value="FAD/NAD(P)-binding domain"/>
    <property type="match status" value="1"/>
</dbReference>
<keyword evidence="2" id="KW-0285">Flavoprotein</keyword>
<feature type="region of interest" description="Disordered" evidence="5">
    <location>
        <begin position="174"/>
        <end position="198"/>
    </location>
</feature>
<evidence type="ECO:0000313" key="8">
    <source>
        <dbReference type="Proteomes" id="UP001139502"/>
    </source>
</evidence>
<dbReference type="InterPro" id="IPR036188">
    <property type="entry name" value="FAD/NAD-bd_sf"/>
</dbReference>
<dbReference type="Proteomes" id="UP001139502">
    <property type="component" value="Unassembled WGS sequence"/>
</dbReference>
<evidence type="ECO:0000256" key="3">
    <source>
        <dbReference type="ARBA" id="ARBA00022827"/>
    </source>
</evidence>
<sequence length="291" mass="30856">MDQREAADVVVVGAGLTGAAAAWRLAQAGRDVLVLERDVPAGRLGSSHGSARIFRYGYADGFYTDLLRRAEAGWRELEEASGARLITRTGGLDFGPERRLDAVAGAFAAAGRPHELLAAGEAAERWPGISFDSPALFQPDAGVLDAEGTVAALLDAARAAGARVLTGWDVASVREGPAGPAATRSSPGTGAGRARAGSWWPRAAGSRACWASCPCRPAASNGSRRCGSCRRRRSTSPTATGWTRPVRRRIPPPVRRRPPPPARRRIPPPRPVRFRPPPRARRLRPPPPGPS</sequence>
<evidence type="ECO:0000256" key="4">
    <source>
        <dbReference type="ARBA" id="ARBA00023002"/>
    </source>
</evidence>
<protein>
    <submittedName>
        <fullName evidence="7">FAD-dependent oxidoreductase</fullName>
    </submittedName>
</protein>
<feature type="domain" description="FAD dependent oxidoreductase" evidence="6">
    <location>
        <begin position="8"/>
        <end position="178"/>
    </location>
</feature>
<proteinExistence type="predicted"/>
<dbReference type="GO" id="GO:0008115">
    <property type="term" value="F:sarcosine oxidase activity"/>
    <property type="evidence" value="ECO:0007669"/>
    <property type="project" value="TreeGrafter"/>
</dbReference>
<organism evidence="7 8">
    <name type="scientific">Rothia santali</name>
    <dbReference type="NCBI Taxonomy" id="2949643"/>
    <lineage>
        <taxon>Bacteria</taxon>
        <taxon>Bacillati</taxon>
        <taxon>Actinomycetota</taxon>
        <taxon>Actinomycetes</taxon>
        <taxon>Micrococcales</taxon>
        <taxon>Micrococcaceae</taxon>
        <taxon>Rothia</taxon>
    </lineage>
</organism>
<dbReference type="PANTHER" id="PTHR10961:SF7">
    <property type="entry name" value="FAD DEPENDENT OXIDOREDUCTASE DOMAIN-CONTAINING PROTEIN"/>
    <property type="match status" value="1"/>
</dbReference>
<dbReference type="SUPFAM" id="SSF51905">
    <property type="entry name" value="FAD/NAD(P)-binding domain"/>
    <property type="match status" value="1"/>
</dbReference>
<evidence type="ECO:0000256" key="2">
    <source>
        <dbReference type="ARBA" id="ARBA00022630"/>
    </source>
</evidence>
<evidence type="ECO:0000256" key="1">
    <source>
        <dbReference type="ARBA" id="ARBA00001974"/>
    </source>
</evidence>
<dbReference type="RefSeq" id="WP_254164914.1">
    <property type="nucleotide sequence ID" value="NZ_JANAFB010000004.1"/>
</dbReference>
<evidence type="ECO:0000313" key="7">
    <source>
        <dbReference type="EMBL" id="MCP3424946.1"/>
    </source>
</evidence>
<keyword evidence="8" id="KW-1185">Reference proteome</keyword>
<comment type="cofactor">
    <cofactor evidence="1">
        <name>FAD</name>
        <dbReference type="ChEBI" id="CHEBI:57692"/>
    </cofactor>
</comment>
<dbReference type="Gene3D" id="3.30.9.10">
    <property type="entry name" value="D-Amino Acid Oxidase, subunit A, domain 2"/>
    <property type="match status" value="1"/>
</dbReference>